<evidence type="ECO:0008006" key="3">
    <source>
        <dbReference type="Google" id="ProtNLM"/>
    </source>
</evidence>
<name>A0A7J8R185_GOSDV</name>
<keyword evidence="2" id="KW-1185">Reference proteome</keyword>
<evidence type="ECO:0000313" key="2">
    <source>
        <dbReference type="Proteomes" id="UP000593561"/>
    </source>
</evidence>
<accession>A0A7J8R185</accession>
<dbReference type="EMBL" id="JABFAC010000002">
    <property type="protein sequence ID" value="MBA0607505.1"/>
    <property type="molecule type" value="Genomic_DNA"/>
</dbReference>
<dbReference type="Proteomes" id="UP000593561">
    <property type="component" value="Unassembled WGS sequence"/>
</dbReference>
<reference evidence="1 2" key="1">
    <citation type="journal article" date="2019" name="Genome Biol. Evol.">
        <title>Insights into the evolution of the New World diploid cottons (Gossypium, subgenus Houzingenia) based on genome sequencing.</title>
        <authorList>
            <person name="Grover C.E."/>
            <person name="Arick M.A. 2nd"/>
            <person name="Thrash A."/>
            <person name="Conover J.L."/>
            <person name="Sanders W.S."/>
            <person name="Peterson D.G."/>
            <person name="Frelichowski J.E."/>
            <person name="Scheffler J.A."/>
            <person name="Scheffler B.E."/>
            <person name="Wendel J.F."/>
        </authorList>
    </citation>
    <scope>NUCLEOTIDE SEQUENCE [LARGE SCALE GENOMIC DNA]</scope>
    <source>
        <strain evidence="1">27</strain>
        <tissue evidence="1">Leaf</tissue>
    </source>
</reference>
<gene>
    <name evidence="1" type="ORF">Godav_019794</name>
</gene>
<dbReference type="AlphaFoldDB" id="A0A7J8R185"/>
<protein>
    <recommendedName>
        <fullName evidence="3">RNase H type-1 domain-containing protein</fullName>
    </recommendedName>
</protein>
<proteinExistence type="predicted"/>
<comment type="caution">
    <text evidence="1">The sequence shown here is derived from an EMBL/GenBank/DDBJ whole genome shotgun (WGS) entry which is preliminary data.</text>
</comment>
<evidence type="ECO:0000313" key="1">
    <source>
        <dbReference type="EMBL" id="MBA0607505.1"/>
    </source>
</evidence>
<organism evidence="1 2">
    <name type="scientific">Gossypium davidsonii</name>
    <name type="common">Davidson's cotton</name>
    <name type="synonym">Gossypium klotzschianum subsp. davidsonii</name>
    <dbReference type="NCBI Taxonomy" id="34287"/>
    <lineage>
        <taxon>Eukaryota</taxon>
        <taxon>Viridiplantae</taxon>
        <taxon>Streptophyta</taxon>
        <taxon>Embryophyta</taxon>
        <taxon>Tracheophyta</taxon>
        <taxon>Spermatophyta</taxon>
        <taxon>Magnoliopsida</taxon>
        <taxon>eudicotyledons</taxon>
        <taxon>Gunneridae</taxon>
        <taxon>Pentapetalae</taxon>
        <taxon>rosids</taxon>
        <taxon>malvids</taxon>
        <taxon>Malvales</taxon>
        <taxon>Malvaceae</taxon>
        <taxon>Malvoideae</taxon>
        <taxon>Gossypium</taxon>
    </lineage>
</organism>
<sequence length="134" mass="15086">MVLKQLNMFSRVFAHEGDLETVRVHTMYADAYDLNGRMGQSLSARETIYFIKKYLSEIMGDKSKIAERIIPAGVWKATQNPFVKINFDTGFCKQDNRSCSGIIIRNDTGIILCSKTILHANIPSPFAVEAMACF</sequence>